<name>A0A0F9G9Q4_9ZZZZ</name>
<evidence type="ECO:0000313" key="1">
    <source>
        <dbReference type="EMBL" id="KKL95413.1"/>
    </source>
</evidence>
<dbReference type="EMBL" id="LAZR01018682">
    <property type="protein sequence ID" value="KKL95413.1"/>
    <property type="molecule type" value="Genomic_DNA"/>
</dbReference>
<proteinExistence type="predicted"/>
<accession>A0A0F9G9Q4</accession>
<protein>
    <submittedName>
        <fullName evidence="1">Uncharacterized protein</fullName>
    </submittedName>
</protein>
<organism evidence="1">
    <name type="scientific">marine sediment metagenome</name>
    <dbReference type="NCBI Taxonomy" id="412755"/>
    <lineage>
        <taxon>unclassified sequences</taxon>
        <taxon>metagenomes</taxon>
        <taxon>ecological metagenomes</taxon>
    </lineage>
</organism>
<reference evidence="1" key="1">
    <citation type="journal article" date="2015" name="Nature">
        <title>Complex archaea that bridge the gap between prokaryotes and eukaryotes.</title>
        <authorList>
            <person name="Spang A."/>
            <person name="Saw J.H."/>
            <person name="Jorgensen S.L."/>
            <person name="Zaremba-Niedzwiedzka K."/>
            <person name="Martijn J."/>
            <person name="Lind A.E."/>
            <person name="van Eijk R."/>
            <person name="Schleper C."/>
            <person name="Guy L."/>
            <person name="Ettema T.J."/>
        </authorList>
    </citation>
    <scope>NUCLEOTIDE SEQUENCE</scope>
</reference>
<gene>
    <name evidence="1" type="ORF">LCGC14_1854830</name>
</gene>
<sequence length="36" mass="4336">MNETRVLKVWFDSKGRERVTLEIIREETVIITGMER</sequence>
<dbReference type="AlphaFoldDB" id="A0A0F9G9Q4"/>
<comment type="caution">
    <text evidence="1">The sequence shown here is derived from an EMBL/GenBank/DDBJ whole genome shotgun (WGS) entry which is preliminary data.</text>
</comment>